<dbReference type="Proteomes" id="UP000240571">
    <property type="component" value="Unassembled WGS sequence"/>
</dbReference>
<feature type="compositionally biased region" description="Polar residues" evidence="1">
    <location>
        <begin position="58"/>
        <end position="70"/>
    </location>
</feature>
<feature type="region of interest" description="Disordered" evidence="1">
    <location>
        <begin position="22"/>
        <end position="82"/>
    </location>
</feature>
<name>A0A2T4FWM4_9PSED</name>
<dbReference type="EMBL" id="PYWW01000039">
    <property type="protein sequence ID" value="PTC27765.1"/>
    <property type="molecule type" value="Genomic_DNA"/>
</dbReference>
<accession>A0A2T4FWM4</accession>
<protein>
    <submittedName>
        <fullName evidence="2">Uncharacterized protein</fullName>
    </submittedName>
</protein>
<gene>
    <name evidence="2" type="ORF">C9382_16290</name>
</gene>
<evidence type="ECO:0000256" key="1">
    <source>
        <dbReference type="SAM" id="MobiDB-lite"/>
    </source>
</evidence>
<reference evidence="2 3" key="1">
    <citation type="submission" date="2018-03" db="EMBL/GenBank/DDBJ databases">
        <title>Diversity of bacteria associated with corn roots inoculated with woodland soils in Canada, and Description of Pseudomonas aylmerense sp. nov.</title>
        <authorList>
            <person name="Tambong J.T."/>
            <person name="Xu R."/>
            <person name="Tchagang C."/>
        </authorList>
    </citation>
    <scope>NUCLEOTIDE SEQUENCE [LARGE SCALE GENOMIC DNA]</scope>
    <source>
        <strain evidence="2 3">S1E44</strain>
    </source>
</reference>
<comment type="caution">
    <text evidence="2">The sequence shown here is derived from an EMBL/GenBank/DDBJ whole genome shotgun (WGS) entry which is preliminary data.</text>
</comment>
<evidence type="ECO:0000313" key="3">
    <source>
        <dbReference type="Proteomes" id="UP000240571"/>
    </source>
</evidence>
<sequence length="82" mass="8845">MWELACLRKRWVSHRMHQLTDRLRGQARSHKGLGVRPRSPGAWRSNVGAGLPAKALGQSPNAPTDGSPSRASPLPQGIGDKA</sequence>
<proteinExistence type="predicted"/>
<evidence type="ECO:0000313" key="2">
    <source>
        <dbReference type="EMBL" id="PTC27765.1"/>
    </source>
</evidence>
<dbReference type="AlphaFoldDB" id="A0A2T4FWM4"/>
<organism evidence="2 3">
    <name type="scientific">Pseudomonas aylmerensis</name>
    <dbReference type="NCBI Taxonomy" id="1869229"/>
    <lineage>
        <taxon>Bacteria</taxon>
        <taxon>Pseudomonadati</taxon>
        <taxon>Pseudomonadota</taxon>
        <taxon>Gammaproteobacteria</taxon>
        <taxon>Pseudomonadales</taxon>
        <taxon>Pseudomonadaceae</taxon>
        <taxon>Pseudomonas</taxon>
    </lineage>
</organism>